<sequence length="125" mass="13659">MIHHLLFFWFRKDSPQAEVEEILEGIRSFATIPAVKDVSIGENRGFPESSAPFTHAAIVTFDDLEGRNDYLADDLHQSVRRKAMSALGELKTISVDTGRASESATQDEPTESPLGTSAQPKAGSI</sequence>
<dbReference type="SMART" id="SM00886">
    <property type="entry name" value="Dabb"/>
    <property type="match status" value="1"/>
</dbReference>
<keyword evidence="4" id="KW-1185">Reference proteome</keyword>
<organism evidence="3 4">
    <name type="scientific">Umezawaea tangerina</name>
    <dbReference type="NCBI Taxonomy" id="84725"/>
    <lineage>
        <taxon>Bacteria</taxon>
        <taxon>Bacillati</taxon>
        <taxon>Actinomycetota</taxon>
        <taxon>Actinomycetes</taxon>
        <taxon>Pseudonocardiales</taxon>
        <taxon>Pseudonocardiaceae</taxon>
        <taxon>Umezawaea</taxon>
    </lineage>
</organism>
<dbReference type="EMBL" id="PVTF01000008">
    <property type="protein sequence ID" value="PRY38934.1"/>
    <property type="molecule type" value="Genomic_DNA"/>
</dbReference>
<dbReference type="SUPFAM" id="SSF54909">
    <property type="entry name" value="Dimeric alpha+beta barrel"/>
    <property type="match status" value="1"/>
</dbReference>
<evidence type="ECO:0000313" key="3">
    <source>
        <dbReference type="EMBL" id="PRY38934.1"/>
    </source>
</evidence>
<evidence type="ECO:0000256" key="1">
    <source>
        <dbReference type="SAM" id="MobiDB-lite"/>
    </source>
</evidence>
<dbReference type="RefSeq" id="WP_170156028.1">
    <property type="nucleotide sequence ID" value="NZ_PVTF01000008.1"/>
</dbReference>
<evidence type="ECO:0000259" key="2">
    <source>
        <dbReference type="PROSITE" id="PS51502"/>
    </source>
</evidence>
<dbReference type="InterPro" id="IPR011008">
    <property type="entry name" value="Dimeric_a/b-barrel"/>
</dbReference>
<dbReference type="Proteomes" id="UP000239494">
    <property type="component" value="Unassembled WGS sequence"/>
</dbReference>
<dbReference type="AlphaFoldDB" id="A0A2T0SZW5"/>
<accession>A0A2T0SZW5</accession>
<dbReference type="Gene3D" id="3.30.70.100">
    <property type="match status" value="1"/>
</dbReference>
<dbReference type="PROSITE" id="PS51502">
    <property type="entry name" value="S_R_A_B_BARREL"/>
    <property type="match status" value="1"/>
</dbReference>
<dbReference type="InterPro" id="IPR013097">
    <property type="entry name" value="Dabb"/>
</dbReference>
<comment type="caution">
    <text evidence="3">The sequence shown here is derived from an EMBL/GenBank/DDBJ whole genome shotgun (WGS) entry which is preliminary data.</text>
</comment>
<name>A0A2T0SZW5_9PSEU</name>
<gene>
    <name evidence="3" type="ORF">CLV43_108334</name>
</gene>
<proteinExistence type="predicted"/>
<reference evidence="3 4" key="1">
    <citation type="submission" date="2018-03" db="EMBL/GenBank/DDBJ databases">
        <title>Genomic Encyclopedia of Archaeal and Bacterial Type Strains, Phase II (KMG-II): from individual species to whole genera.</title>
        <authorList>
            <person name="Goeker M."/>
        </authorList>
    </citation>
    <scope>NUCLEOTIDE SEQUENCE [LARGE SCALE GENOMIC DNA]</scope>
    <source>
        <strain evidence="3 4">DSM 44720</strain>
    </source>
</reference>
<feature type="region of interest" description="Disordered" evidence="1">
    <location>
        <begin position="94"/>
        <end position="125"/>
    </location>
</feature>
<evidence type="ECO:0000313" key="4">
    <source>
        <dbReference type="Proteomes" id="UP000239494"/>
    </source>
</evidence>
<protein>
    <submittedName>
        <fullName evidence="3">Stress responsive alpha/beta barrel protein</fullName>
    </submittedName>
</protein>
<feature type="domain" description="Stress-response A/B barrel" evidence="2">
    <location>
        <begin position="2"/>
        <end position="97"/>
    </location>
</feature>
<dbReference type="Pfam" id="PF07876">
    <property type="entry name" value="Dabb"/>
    <property type="match status" value="1"/>
</dbReference>
<feature type="compositionally biased region" description="Polar residues" evidence="1">
    <location>
        <begin position="100"/>
        <end position="119"/>
    </location>
</feature>